<organism evidence="1">
    <name type="scientific">uncultured euryarchaeote Alv-FOS1</name>
    <dbReference type="NCBI Taxonomy" id="337892"/>
    <lineage>
        <taxon>Archaea</taxon>
        <taxon>Methanobacteriati</taxon>
        <taxon>Methanobacteriota</taxon>
        <taxon>environmental samples</taxon>
    </lineage>
</organism>
<dbReference type="EMBL" id="DQ118403">
    <property type="protein sequence ID" value="AAZ32477.1"/>
    <property type="molecule type" value="Genomic_DNA"/>
</dbReference>
<dbReference type="AlphaFoldDB" id="Q3SAB0"/>
<protein>
    <submittedName>
        <fullName evidence="1">Uncharacterized protein</fullName>
    </submittedName>
</protein>
<evidence type="ECO:0000313" key="1">
    <source>
        <dbReference type="EMBL" id="AAZ32477.1"/>
    </source>
</evidence>
<proteinExistence type="predicted"/>
<name>Q3SAB0_9EURY</name>
<reference evidence="1" key="1">
    <citation type="submission" date="2005-07" db="EMBL/GenBank/DDBJ databases">
        <title>A hyperthermophilic lifestyle for uncultured Archaea of the DHVE2 lineage: evidence from environmental genomics.</title>
        <authorList>
            <person name="Moussard H."/>
            <person name="Hennecke G."/>
            <person name="Moreira D."/>
            <person name="Jouffe V."/>
            <person name="Lopez-Garcia P."/>
            <person name="Jeanthon C."/>
        </authorList>
    </citation>
    <scope>NUCLEOTIDE SEQUENCE</scope>
</reference>
<accession>Q3SAB0</accession>
<sequence>MCIGILFILCGFVPFSQGLWLVMSVVFRYALRHWFLFAGERVRTLSALIMRGM</sequence>